<evidence type="ECO:0000256" key="5">
    <source>
        <dbReference type="ARBA" id="ARBA00023002"/>
    </source>
</evidence>
<feature type="binding site" evidence="10">
    <location>
        <position position="249"/>
    </location>
    <ligand>
        <name>NADPH</name>
        <dbReference type="ChEBI" id="CHEBI:57783"/>
    </ligand>
</feature>
<keyword evidence="4 10" id="KW-0521">NADP</keyword>
<dbReference type="GO" id="GO:0005829">
    <property type="term" value="C:cytosol"/>
    <property type="evidence" value="ECO:0007669"/>
    <property type="project" value="TreeGrafter"/>
</dbReference>
<keyword evidence="3 10" id="KW-0547">Nucleotide-binding</keyword>
<proteinExistence type="inferred from homology"/>
<dbReference type="PRINTS" id="PR00077">
    <property type="entry name" value="GPDHDRGNASE"/>
</dbReference>
<dbReference type="InterPro" id="IPR036291">
    <property type="entry name" value="NAD(P)-bd_dom_sf"/>
</dbReference>
<dbReference type="Pfam" id="PF01210">
    <property type="entry name" value="NAD_Gly3P_dh_N"/>
    <property type="match status" value="1"/>
</dbReference>
<comment type="function">
    <text evidence="10">Catalyzes the reduction of the glycolytic intermediate dihydroxyacetone phosphate (DHAP) to sn-glycerol 3-phosphate (G3P), the key precursor for phospholipid synthesis.</text>
</comment>
<dbReference type="GO" id="GO:0005975">
    <property type="term" value="P:carbohydrate metabolic process"/>
    <property type="evidence" value="ECO:0007669"/>
    <property type="project" value="InterPro"/>
</dbReference>
<evidence type="ECO:0000259" key="17">
    <source>
        <dbReference type="Pfam" id="PF07479"/>
    </source>
</evidence>
<name>A0A7W6DRA2_9RHOB</name>
<dbReference type="InterPro" id="IPR011128">
    <property type="entry name" value="G3P_DH_NAD-dep_N"/>
</dbReference>
<dbReference type="Pfam" id="PF07479">
    <property type="entry name" value="NAD_Gly3P_dh_C"/>
    <property type="match status" value="1"/>
</dbReference>
<feature type="binding site" evidence="10">
    <location>
        <position position="132"/>
    </location>
    <ligand>
        <name>sn-glycerol 3-phosphate</name>
        <dbReference type="ChEBI" id="CHEBI:57597"/>
    </ligand>
</feature>
<keyword evidence="2 10" id="KW-0444">Lipid biosynthesis</keyword>
<evidence type="ECO:0000259" key="16">
    <source>
        <dbReference type="Pfam" id="PF01210"/>
    </source>
</evidence>
<keyword evidence="7 10" id="KW-0443">Lipid metabolism</keyword>
<accession>A0A7W6DRA2</accession>
<feature type="domain" description="Glycerol-3-phosphate dehydrogenase NAD-dependent C-terminal" evidence="17">
    <location>
        <begin position="174"/>
        <end position="309"/>
    </location>
</feature>
<keyword evidence="8 10" id="KW-0594">Phospholipid biosynthesis</keyword>
<dbReference type="GO" id="GO:0046168">
    <property type="term" value="P:glycerol-3-phosphate catabolic process"/>
    <property type="evidence" value="ECO:0007669"/>
    <property type="project" value="InterPro"/>
</dbReference>
<dbReference type="SUPFAM" id="SSF51735">
    <property type="entry name" value="NAD(P)-binding Rossmann-fold domains"/>
    <property type="match status" value="1"/>
</dbReference>
<comment type="similarity">
    <text evidence="1 10 14">Belongs to the NAD-dependent glycerol-3-phosphate dehydrogenase family.</text>
</comment>
<feature type="binding site" evidence="13">
    <location>
        <position position="134"/>
    </location>
    <ligand>
        <name>NAD(+)</name>
        <dbReference type="ChEBI" id="CHEBI:57540"/>
    </ligand>
</feature>
<dbReference type="Gene3D" id="3.40.50.720">
    <property type="entry name" value="NAD(P)-binding Rossmann-like Domain"/>
    <property type="match status" value="1"/>
</dbReference>
<dbReference type="GO" id="GO:0046167">
    <property type="term" value="P:glycerol-3-phosphate biosynthetic process"/>
    <property type="evidence" value="ECO:0007669"/>
    <property type="project" value="UniProtKB-UniRule"/>
</dbReference>
<evidence type="ECO:0000256" key="2">
    <source>
        <dbReference type="ARBA" id="ARBA00022516"/>
    </source>
</evidence>
<feature type="binding site" evidence="10">
    <location>
        <position position="185"/>
    </location>
    <ligand>
        <name>sn-glycerol 3-phosphate</name>
        <dbReference type="ChEBI" id="CHEBI:57597"/>
    </ligand>
</feature>
<sequence length="320" mass="33085">MSVSIIGTGAFGTALGIALARDEREVTIWGRDPYAVSRIRDHKSSPRLPGVKMPHSLSATTDLEKAAAAETVLIAVPAQSLHMVLKRIKSAMVGTRIVLCCKGIDLESGLGVTELTQQVKPSVTVAVLTGPSFAADIANGLPTALTLACADEPSARILQEKLSTPVLRLYTTTDLVGAELGGALKNVIAIACGACIGAGLGDSARAALMTRGFAEMTRLASALGARPETLAGLSGLGDLTLTCTSEGSRNFRFGLSLGRGEDFEPTITVEGAATARAAAKLSDLHGIPLPITQATAALTTGDLTVQEAMDQLLSRPLKEE</sequence>
<keyword evidence="19" id="KW-1185">Reference proteome</keyword>
<feature type="binding site" evidence="10">
    <location>
        <position position="250"/>
    </location>
    <ligand>
        <name>sn-glycerol 3-phosphate</name>
        <dbReference type="ChEBI" id="CHEBI:57597"/>
    </ligand>
</feature>
<feature type="binding site" evidence="10">
    <location>
        <position position="102"/>
    </location>
    <ligand>
        <name>NADPH</name>
        <dbReference type="ChEBI" id="CHEBI:57783"/>
    </ligand>
</feature>
<comment type="catalytic activity">
    <reaction evidence="10 15">
        <text>sn-glycerol 3-phosphate + NADP(+) = dihydroxyacetone phosphate + NADPH + H(+)</text>
        <dbReference type="Rhea" id="RHEA:11096"/>
        <dbReference type="ChEBI" id="CHEBI:15378"/>
        <dbReference type="ChEBI" id="CHEBI:57597"/>
        <dbReference type="ChEBI" id="CHEBI:57642"/>
        <dbReference type="ChEBI" id="CHEBI:57783"/>
        <dbReference type="ChEBI" id="CHEBI:58349"/>
        <dbReference type="EC" id="1.1.1.94"/>
    </reaction>
</comment>
<feature type="binding site" evidence="12">
    <location>
        <position position="102"/>
    </location>
    <ligand>
        <name>substrate</name>
    </ligand>
</feature>
<evidence type="ECO:0000256" key="12">
    <source>
        <dbReference type="PIRSR" id="PIRSR000114-2"/>
    </source>
</evidence>
<feature type="binding site" evidence="10">
    <location>
        <position position="31"/>
    </location>
    <ligand>
        <name>NADPH</name>
        <dbReference type="ChEBI" id="CHEBI:57783"/>
    </ligand>
</feature>
<evidence type="ECO:0000256" key="13">
    <source>
        <dbReference type="PIRSR" id="PIRSR000114-3"/>
    </source>
</evidence>
<dbReference type="GO" id="GO:0006650">
    <property type="term" value="P:glycerophospholipid metabolic process"/>
    <property type="evidence" value="ECO:0007669"/>
    <property type="project" value="UniProtKB-UniRule"/>
</dbReference>
<dbReference type="EMBL" id="JACIEJ010000012">
    <property type="protein sequence ID" value="MBB3987713.1"/>
    <property type="molecule type" value="Genomic_DNA"/>
</dbReference>
<keyword evidence="9 10" id="KW-1208">Phospholipid metabolism</keyword>
<dbReference type="RefSeq" id="WP_183969063.1">
    <property type="nucleotide sequence ID" value="NZ_BAABBZ010000056.1"/>
</dbReference>
<dbReference type="PANTHER" id="PTHR11728:SF1">
    <property type="entry name" value="GLYCEROL-3-PHOSPHATE DEHYDROGENASE [NAD(+)] 2, CHLOROPLASTIC"/>
    <property type="match status" value="1"/>
</dbReference>
<evidence type="ECO:0000256" key="14">
    <source>
        <dbReference type="RuleBase" id="RU000437"/>
    </source>
</evidence>
<dbReference type="GO" id="GO:0047952">
    <property type="term" value="F:glycerol-3-phosphate dehydrogenase [NAD(P)+] activity"/>
    <property type="evidence" value="ECO:0007669"/>
    <property type="project" value="UniProtKB-UniRule"/>
</dbReference>
<dbReference type="InterPro" id="IPR008927">
    <property type="entry name" value="6-PGluconate_DH-like_C_sf"/>
</dbReference>
<dbReference type="EC" id="1.1.1.94" evidence="10"/>
<comment type="pathway">
    <text evidence="10">Membrane lipid metabolism; glycerophospholipid metabolism.</text>
</comment>
<organism evidence="18 19">
    <name type="scientific">Sagittula marina</name>
    <dbReference type="NCBI Taxonomy" id="943940"/>
    <lineage>
        <taxon>Bacteria</taxon>
        <taxon>Pseudomonadati</taxon>
        <taxon>Pseudomonadota</taxon>
        <taxon>Alphaproteobacteria</taxon>
        <taxon>Rhodobacterales</taxon>
        <taxon>Roseobacteraceae</taxon>
        <taxon>Sagittula</taxon>
    </lineage>
</organism>
<evidence type="ECO:0000256" key="10">
    <source>
        <dbReference type="HAMAP-Rule" id="MF_00394"/>
    </source>
</evidence>
<evidence type="ECO:0000256" key="1">
    <source>
        <dbReference type="ARBA" id="ARBA00011009"/>
    </source>
</evidence>
<dbReference type="HAMAP" id="MF_00394">
    <property type="entry name" value="NAD_Glyc3P_dehydrog"/>
    <property type="match status" value="1"/>
</dbReference>
<dbReference type="InterPro" id="IPR006168">
    <property type="entry name" value="G3P_DH_NAD-dep"/>
</dbReference>
<dbReference type="InterPro" id="IPR013328">
    <property type="entry name" value="6PGD_dom2"/>
</dbReference>
<dbReference type="GO" id="GO:0051287">
    <property type="term" value="F:NAD binding"/>
    <property type="evidence" value="ECO:0007669"/>
    <property type="project" value="InterPro"/>
</dbReference>
<evidence type="ECO:0000256" key="3">
    <source>
        <dbReference type="ARBA" id="ARBA00022741"/>
    </source>
</evidence>
<feature type="binding site" evidence="10">
    <location>
        <position position="11"/>
    </location>
    <ligand>
        <name>NADPH</name>
        <dbReference type="ChEBI" id="CHEBI:57783"/>
    </ligand>
</feature>
<dbReference type="Proteomes" id="UP000541426">
    <property type="component" value="Unassembled WGS sequence"/>
</dbReference>
<gene>
    <name evidence="10" type="primary">gpsA</name>
    <name evidence="18" type="ORF">GGQ68_004066</name>
</gene>
<dbReference type="GO" id="GO:0008654">
    <property type="term" value="P:phospholipid biosynthetic process"/>
    <property type="evidence" value="ECO:0007669"/>
    <property type="project" value="UniProtKB-KW"/>
</dbReference>
<feature type="binding site" evidence="12">
    <location>
        <begin position="249"/>
        <end position="250"/>
    </location>
    <ligand>
        <name>substrate</name>
    </ligand>
</feature>
<feature type="active site" description="Proton acceptor" evidence="10 11">
    <location>
        <position position="185"/>
    </location>
</feature>
<evidence type="ECO:0000256" key="11">
    <source>
        <dbReference type="PIRSR" id="PIRSR000114-1"/>
    </source>
</evidence>
<reference evidence="18 19" key="1">
    <citation type="submission" date="2020-08" db="EMBL/GenBank/DDBJ databases">
        <title>Genomic Encyclopedia of Type Strains, Phase IV (KMG-IV): sequencing the most valuable type-strain genomes for metagenomic binning, comparative biology and taxonomic classification.</title>
        <authorList>
            <person name="Goeker M."/>
        </authorList>
    </citation>
    <scope>NUCLEOTIDE SEQUENCE [LARGE SCALE GENOMIC DNA]</scope>
    <source>
        <strain evidence="18 19">DSM 102235</strain>
    </source>
</reference>
<comment type="caution">
    <text evidence="10">Lacks conserved residue(s) required for the propagation of feature annotation.</text>
</comment>
<evidence type="ECO:0000313" key="18">
    <source>
        <dbReference type="EMBL" id="MBB3987713.1"/>
    </source>
</evidence>
<dbReference type="PROSITE" id="PS00957">
    <property type="entry name" value="NAD_G3PDH"/>
    <property type="match status" value="1"/>
</dbReference>
<comment type="caution">
    <text evidence="18">The sequence shown here is derived from an EMBL/GenBank/DDBJ whole genome shotgun (WGS) entry which is preliminary data.</text>
</comment>
<dbReference type="AlphaFoldDB" id="A0A7W6DRA2"/>
<keyword evidence="10" id="KW-0963">Cytoplasm</keyword>
<dbReference type="PIRSF" id="PIRSF000114">
    <property type="entry name" value="Glycerol-3-P_dh"/>
    <property type="match status" value="1"/>
</dbReference>
<feature type="binding site" evidence="10">
    <location>
        <position position="270"/>
    </location>
    <ligand>
        <name>NADPH</name>
        <dbReference type="ChEBI" id="CHEBI:57783"/>
    </ligand>
</feature>
<dbReference type="SUPFAM" id="SSF48179">
    <property type="entry name" value="6-phosphogluconate dehydrogenase C-terminal domain-like"/>
    <property type="match status" value="1"/>
</dbReference>
<dbReference type="UniPathway" id="UPA00940"/>
<feature type="binding site" evidence="10">
    <location>
        <position position="238"/>
    </location>
    <ligand>
        <name>sn-glycerol 3-phosphate</name>
        <dbReference type="ChEBI" id="CHEBI:57597"/>
    </ligand>
</feature>
<feature type="binding site" evidence="10">
    <location>
        <position position="102"/>
    </location>
    <ligand>
        <name>sn-glycerol 3-phosphate</name>
        <dbReference type="ChEBI" id="CHEBI:57597"/>
    </ligand>
</feature>
<feature type="binding site" evidence="10">
    <location>
        <position position="249"/>
    </location>
    <ligand>
        <name>sn-glycerol 3-phosphate</name>
        <dbReference type="ChEBI" id="CHEBI:57597"/>
    </ligand>
</feature>
<evidence type="ECO:0000256" key="4">
    <source>
        <dbReference type="ARBA" id="ARBA00022857"/>
    </source>
</evidence>
<feature type="binding site" evidence="13">
    <location>
        <position position="249"/>
    </location>
    <ligand>
        <name>NAD(+)</name>
        <dbReference type="ChEBI" id="CHEBI:57540"/>
    </ligand>
</feature>
<dbReference type="FunFam" id="3.40.50.720:FF:000019">
    <property type="entry name" value="Glycerol-3-phosphate dehydrogenase [NAD(P)+]"/>
    <property type="match status" value="1"/>
</dbReference>
<evidence type="ECO:0000256" key="8">
    <source>
        <dbReference type="ARBA" id="ARBA00023209"/>
    </source>
</evidence>
<feature type="binding site" evidence="10">
    <location>
        <position position="134"/>
    </location>
    <ligand>
        <name>NADPH</name>
        <dbReference type="ChEBI" id="CHEBI:57783"/>
    </ligand>
</feature>
<dbReference type="PANTHER" id="PTHR11728">
    <property type="entry name" value="GLYCEROL-3-PHOSPHATE DEHYDROGENASE"/>
    <property type="match status" value="1"/>
</dbReference>
<feature type="binding site" evidence="10">
    <location>
        <position position="248"/>
    </location>
    <ligand>
        <name>sn-glycerol 3-phosphate</name>
        <dbReference type="ChEBI" id="CHEBI:57597"/>
    </ligand>
</feature>
<feature type="binding site" evidence="13">
    <location>
        <begin position="7"/>
        <end position="12"/>
    </location>
    <ligand>
        <name>NAD(+)</name>
        <dbReference type="ChEBI" id="CHEBI:57540"/>
    </ligand>
</feature>
<feature type="binding site" evidence="10">
    <location>
        <position position="130"/>
    </location>
    <ligand>
        <name>sn-glycerol 3-phosphate</name>
        <dbReference type="ChEBI" id="CHEBI:57597"/>
    </ligand>
</feature>
<evidence type="ECO:0000256" key="6">
    <source>
        <dbReference type="ARBA" id="ARBA00023027"/>
    </source>
</evidence>
<evidence type="ECO:0000313" key="19">
    <source>
        <dbReference type="Proteomes" id="UP000541426"/>
    </source>
</evidence>
<evidence type="ECO:0000256" key="7">
    <source>
        <dbReference type="ARBA" id="ARBA00023098"/>
    </source>
</evidence>
<feature type="domain" description="Glycerol-3-phosphate dehydrogenase NAD-dependent N-terminal" evidence="16">
    <location>
        <begin position="3"/>
        <end position="152"/>
    </location>
</feature>
<evidence type="ECO:0000256" key="9">
    <source>
        <dbReference type="ARBA" id="ARBA00023264"/>
    </source>
</evidence>
<protein>
    <recommendedName>
        <fullName evidence="10">Glycerol-3-phosphate dehydrogenase [NAD(P)+]</fullName>
        <ecNumber evidence="10">1.1.1.94</ecNumber>
    </recommendedName>
    <alternativeName>
        <fullName evidence="10">NAD(P)(+)-dependent glycerol-3-phosphate dehydrogenase</fullName>
    </alternativeName>
    <alternativeName>
        <fullName evidence="10">NAD(P)H-dependent dihydroxyacetone-phosphate reductase</fullName>
    </alternativeName>
</protein>
<evidence type="ECO:0000256" key="15">
    <source>
        <dbReference type="RuleBase" id="RU000439"/>
    </source>
</evidence>
<dbReference type="NCBIfam" id="NF000940">
    <property type="entry name" value="PRK00094.1-2"/>
    <property type="match status" value="1"/>
</dbReference>
<keyword evidence="5 10" id="KW-0560">Oxidoreductase</keyword>
<keyword evidence="6 10" id="KW-0520">NAD</keyword>
<dbReference type="NCBIfam" id="NF000942">
    <property type="entry name" value="PRK00094.1-4"/>
    <property type="match status" value="1"/>
</dbReference>
<dbReference type="Gene3D" id="1.10.1040.10">
    <property type="entry name" value="N-(1-d-carboxylethyl)-l-norvaline Dehydrogenase, domain 2"/>
    <property type="match status" value="1"/>
</dbReference>
<comment type="subcellular location">
    <subcellularLocation>
        <location evidence="10">Cytoplasm</location>
    </subcellularLocation>
</comment>
<comment type="catalytic activity">
    <reaction evidence="10">
        <text>sn-glycerol 3-phosphate + NAD(+) = dihydroxyacetone phosphate + NADH + H(+)</text>
        <dbReference type="Rhea" id="RHEA:11092"/>
        <dbReference type="ChEBI" id="CHEBI:15378"/>
        <dbReference type="ChEBI" id="CHEBI:57540"/>
        <dbReference type="ChEBI" id="CHEBI:57597"/>
        <dbReference type="ChEBI" id="CHEBI:57642"/>
        <dbReference type="ChEBI" id="CHEBI:57945"/>
        <dbReference type="EC" id="1.1.1.94"/>
    </reaction>
</comment>
<dbReference type="InterPro" id="IPR006109">
    <property type="entry name" value="G3P_DH_NAD-dep_C"/>
</dbReference>